<evidence type="ECO:0000313" key="3">
    <source>
        <dbReference type="Proteomes" id="UP001164693"/>
    </source>
</evidence>
<protein>
    <submittedName>
        <fullName evidence="2">MBL fold metallo-hydrolase</fullName>
    </submittedName>
</protein>
<evidence type="ECO:0000259" key="1">
    <source>
        <dbReference type="SMART" id="SM00849"/>
    </source>
</evidence>
<dbReference type="SUPFAM" id="SSF56281">
    <property type="entry name" value="Metallo-hydrolase/oxidoreductase"/>
    <property type="match status" value="1"/>
</dbReference>
<accession>A0ABY7JXG7</accession>
<proteinExistence type="predicted"/>
<organism evidence="2 3">
    <name type="scientific">Jatrophihabitans cynanchi</name>
    <dbReference type="NCBI Taxonomy" id="2944128"/>
    <lineage>
        <taxon>Bacteria</taxon>
        <taxon>Bacillati</taxon>
        <taxon>Actinomycetota</taxon>
        <taxon>Actinomycetes</taxon>
        <taxon>Jatrophihabitantales</taxon>
        <taxon>Jatrophihabitantaceae</taxon>
        <taxon>Jatrophihabitans</taxon>
    </lineage>
</organism>
<keyword evidence="3" id="KW-1185">Reference proteome</keyword>
<feature type="domain" description="Metallo-beta-lactamase" evidence="1">
    <location>
        <begin position="33"/>
        <end position="199"/>
    </location>
</feature>
<dbReference type="PANTHER" id="PTHR46233">
    <property type="entry name" value="HYDROXYACYLGLUTATHIONE HYDROLASE GLOC"/>
    <property type="match status" value="1"/>
</dbReference>
<sequence length="220" mass="23694">MSEYTGKVTVGGEMDVRRLPGLTIAKLAVGPMDNNAYLLRCTQTDEGLLIDAANEADRLRGLIVFDGPPVSAVLTTHKHADHWQALDEIVDAAGAAVYAGAEDADELPVAVDERLVHGDVITVGDATLEIIALRGHTPGSIAVLYRDPEGVPHLFTGDSLFPGGVGRTTSPEDFASLLDDVSARVFDVLPDETWFYPGHGDDSTLGEQRPHLAEWRERGW</sequence>
<dbReference type="InterPro" id="IPR051453">
    <property type="entry name" value="MBL_Glyoxalase_II"/>
</dbReference>
<dbReference type="RefSeq" id="WP_269443790.1">
    <property type="nucleotide sequence ID" value="NZ_CP097463.1"/>
</dbReference>
<dbReference type="Proteomes" id="UP001164693">
    <property type="component" value="Chromosome"/>
</dbReference>
<dbReference type="CDD" id="cd06262">
    <property type="entry name" value="metallo-hydrolase-like_MBL-fold"/>
    <property type="match status" value="1"/>
</dbReference>
<dbReference type="PANTHER" id="PTHR46233:SF1">
    <property type="entry name" value="CONSERVED PROTEIN"/>
    <property type="match status" value="1"/>
</dbReference>
<evidence type="ECO:0000313" key="2">
    <source>
        <dbReference type="EMBL" id="WAX57251.1"/>
    </source>
</evidence>
<dbReference type="Gene3D" id="3.60.15.10">
    <property type="entry name" value="Ribonuclease Z/Hydroxyacylglutathione hydrolase-like"/>
    <property type="match status" value="1"/>
</dbReference>
<name>A0ABY7JXG7_9ACTN</name>
<gene>
    <name evidence="2" type="ORF">M6B22_00445</name>
</gene>
<dbReference type="EMBL" id="CP097463">
    <property type="protein sequence ID" value="WAX57251.1"/>
    <property type="molecule type" value="Genomic_DNA"/>
</dbReference>
<dbReference type="InterPro" id="IPR036866">
    <property type="entry name" value="RibonucZ/Hydroxyglut_hydro"/>
</dbReference>
<dbReference type="SMART" id="SM00849">
    <property type="entry name" value="Lactamase_B"/>
    <property type="match status" value="1"/>
</dbReference>
<dbReference type="InterPro" id="IPR001279">
    <property type="entry name" value="Metallo-B-lactamas"/>
</dbReference>
<dbReference type="Pfam" id="PF00753">
    <property type="entry name" value="Lactamase_B"/>
    <property type="match status" value="1"/>
</dbReference>
<reference evidence="2" key="1">
    <citation type="submission" date="2022-05" db="EMBL/GenBank/DDBJ databases">
        <title>Jatrophihabitans sp. SB3-54 whole genome sequence.</title>
        <authorList>
            <person name="Suh M.K."/>
            <person name="Eom M.K."/>
            <person name="Kim J.S."/>
            <person name="Kim H.S."/>
            <person name="Do H.E."/>
            <person name="Shin Y.K."/>
            <person name="Lee J.-S."/>
        </authorList>
    </citation>
    <scope>NUCLEOTIDE SEQUENCE</scope>
    <source>
        <strain evidence="2">SB3-54</strain>
    </source>
</reference>